<dbReference type="Gene3D" id="3.40.720.10">
    <property type="entry name" value="Alkaline Phosphatase, subunit A"/>
    <property type="match status" value="1"/>
</dbReference>
<feature type="domain" description="Sulfatase N-terminal" evidence="1">
    <location>
        <begin position="1"/>
        <end position="311"/>
    </location>
</feature>
<dbReference type="InterPro" id="IPR000917">
    <property type="entry name" value="Sulfatase_N"/>
</dbReference>
<reference evidence="2" key="1">
    <citation type="submission" date="2018-05" db="EMBL/GenBank/DDBJ databases">
        <authorList>
            <person name="Lanie J.A."/>
            <person name="Ng W.-L."/>
            <person name="Kazmierczak K.M."/>
            <person name="Andrzejewski T.M."/>
            <person name="Davidsen T.M."/>
            <person name="Wayne K.J."/>
            <person name="Tettelin H."/>
            <person name="Glass J.I."/>
            <person name="Rusch D."/>
            <person name="Podicherti R."/>
            <person name="Tsui H.-C.T."/>
            <person name="Winkler M.E."/>
        </authorList>
    </citation>
    <scope>NUCLEOTIDE SEQUENCE</scope>
</reference>
<dbReference type="PANTHER" id="PTHR46615:SF1">
    <property type="entry name" value="ARYLSULFATASE K"/>
    <property type="match status" value="1"/>
</dbReference>
<dbReference type="AlphaFoldDB" id="A0A382G2M2"/>
<protein>
    <recommendedName>
        <fullName evidence="1">Sulfatase N-terminal domain-containing protein</fullName>
    </recommendedName>
</protein>
<evidence type="ECO:0000313" key="2">
    <source>
        <dbReference type="EMBL" id="SVB69518.1"/>
    </source>
</evidence>
<dbReference type="GO" id="GO:0004065">
    <property type="term" value="F:arylsulfatase activity"/>
    <property type="evidence" value="ECO:0007669"/>
    <property type="project" value="TreeGrafter"/>
</dbReference>
<sequence length="445" mass="50093">LDRLAASGTRFTAAYTNSPICIPARAAFATGRYTHETGYWDNAMPYDGKAQSWGHRLIDEGLRVESIGKLHYRHQDLAVGFSRQIEPMHVMDGIGQVWGAVRDPLPEKRLGRMLDTIGPGESEYNRYDNRIAVEACRWLQDAASRRDEQPWVLYVGFVAPHFPLVVPNEYFKLYPLDTLPPRKLDPDRGYVRHPWLQRMDDFQQVDRYLSSEQRRMAVAAYYGLCTFVDHQVGRVINALHEHGLDHETRVIYTSDHGDNVGARGMWGKSNLYEESAGIPLIIAGADVPRGKVCQTPVTLADSYQTVLQGTGVAATDEEQHLPGRSWLDLSHQEDDPGRIAFSEYHAVASPSGAFMIRKGRYKLIYYVGYEAELFDLEADPEESANLAGEPAHQAVLAEYEGYLRDICDPELVDRRAKDDQNSLIEKFGGREKAFHLGTPGATPVQ</sequence>
<dbReference type="Pfam" id="PF00884">
    <property type="entry name" value="Sulfatase"/>
    <property type="match status" value="1"/>
</dbReference>
<dbReference type="CDD" id="cd16037">
    <property type="entry name" value="sulfatase_like"/>
    <property type="match status" value="1"/>
</dbReference>
<gene>
    <name evidence="2" type="ORF">METZ01_LOCUS222372</name>
</gene>
<dbReference type="EMBL" id="UINC01053240">
    <property type="protein sequence ID" value="SVB69518.1"/>
    <property type="molecule type" value="Genomic_DNA"/>
</dbReference>
<evidence type="ECO:0000259" key="1">
    <source>
        <dbReference type="Pfam" id="PF00884"/>
    </source>
</evidence>
<organism evidence="2">
    <name type="scientific">marine metagenome</name>
    <dbReference type="NCBI Taxonomy" id="408172"/>
    <lineage>
        <taxon>unclassified sequences</taxon>
        <taxon>metagenomes</taxon>
        <taxon>ecological metagenomes</taxon>
    </lineage>
</organism>
<accession>A0A382G2M2</accession>
<feature type="non-terminal residue" evidence="2">
    <location>
        <position position="1"/>
    </location>
</feature>
<dbReference type="InterPro" id="IPR017850">
    <property type="entry name" value="Alkaline_phosphatase_core_sf"/>
</dbReference>
<proteinExistence type="predicted"/>
<dbReference type="PANTHER" id="PTHR46615">
    <property type="entry name" value="ARYLSULFATASE K"/>
    <property type="match status" value="1"/>
</dbReference>
<dbReference type="InterPro" id="IPR051849">
    <property type="entry name" value="GAG-degrading_sulfatase"/>
</dbReference>
<name>A0A382G2M2_9ZZZZ</name>
<dbReference type="SUPFAM" id="SSF53649">
    <property type="entry name" value="Alkaline phosphatase-like"/>
    <property type="match status" value="1"/>
</dbReference>
<dbReference type="GO" id="GO:0015024">
    <property type="term" value="F:glucuronate-2-sulfatase activity"/>
    <property type="evidence" value="ECO:0007669"/>
    <property type="project" value="TreeGrafter"/>
</dbReference>